<gene>
    <name evidence="7 8" type="primary">mltG</name>
    <name evidence="8" type="ORF">Q5761_06240</name>
</gene>
<dbReference type="NCBIfam" id="TIGR00247">
    <property type="entry name" value="endolytic transglycosylase MltG"/>
    <property type="match status" value="1"/>
</dbReference>
<evidence type="ECO:0000313" key="8">
    <source>
        <dbReference type="EMBL" id="WPD17995.1"/>
    </source>
</evidence>
<dbReference type="CDD" id="cd08010">
    <property type="entry name" value="MltG_like"/>
    <property type="match status" value="1"/>
</dbReference>
<dbReference type="Gene3D" id="3.30.160.60">
    <property type="entry name" value="Classic Zinc Finger"/>
    <property type="match status" value="1"/>
</dbReference>
<evidence type="ECO:0000256" key="1">
    <source>
        <dbReference type="ARBA" id="ARBA00022475"/>
    </source>
</evidence>
<evidence type="ECO:0000256" key="5">
    <source>
        <dbReference type="ARBA" id="ARBA00023239"/>
    </source>
</evidence>
<evidence type="ECO:0000256" key="2">
    <source>
        <dbReference type="ARBA" id="ARBA00022692"/>
    </source>
</evidence>
<keyword evidence="2 7" id="KW-0812">Transmembrane</keyword>
<dbReference type="PANTHER" id="PTHR30518">
    <property type="entry name" value="ENDOLYTIC MUREIN TRANSGLYCOSYLASE"/>
    <property type="match status" value="1"/>
</dbReference>
<evidence type="ECO:0000256" key="4">
    <source>
        <dbReference type="ARBA" id="ARBA00023136"/>
    </source>
</evidence>
<evidence type="ECO:0000313" key="9">
    <source>
        <dbReference type="Proteomes" id="UP001304683"/>
    </source>
</evidence>
<dbReference type="RefSeq" id="WP_318749920.1">
    <property type="nucleotide sequence ID" value="NZ_CP132508.1"/>
</dbReference>
<keyword evidence="6 7" id="KW-0961">Cell wall biogenesis/degradation</keyword>
<accession>A0ABZ0QKH3</accession>
<comment type="function">
    <text evidence="7">Functions as a peptidoglycan terminase that cleaves nascent peptidoglycan strands endolytically to terminate their elongation.</text>
</comment>
<sequence>MERFGRRGVGLVAAATLVLLAGAAGWAYRAYLHALEPPRPGSSEAVVVRIPQGASTAEIAELLHRRGLIRHPLAFRLLARAQGRDGRLKAGVYRLSPGMAARAVLDKLARGEVLTARFTIPEGWTVEQIVDHLVTRGLVERAAFRAALDRAAATWPYLPRDREVRAALQEPLEGYLFPDTYRVPVDERGRVADPDQVVRMMLDRFQEVFGPEEQAEAQRQGLTVHQVVTLASIVEREARVAEERPLIAAVYRNRLERGMSLDADPTVLYALGRTSGPLTARDLQVASPYNTYRHPGLPPGPIGSPGRASLEAVLHPADVDYLYFVLSPDGSGRHRFARTLAEHERNVQAYRQSLEERGG</sequence>
<evidence type="ECO:0000256" key="6">
    <source>
        <dbReference type="ARBA" id="ARBA00023316"/>
    </source>
</evidence>
<feature type="site" description="Important for catalytic activity" evidence="7">
    <location>
        <position position="237"/>
    </location>
</feature>
<dbReference type="EC" id="4.2.2.29" evidence="7"/>
<comment type="catalytic activity">
    <reaction evidence="7">
        <text>a peptidoglycan chain = a peptidoglycan chain with N-acetyl-1,6-anhydromuramyl-[peptide] at the reducing end + a peptidoglycan chain with N-acetylglucosamine at the non-reducing end.</text>
        <dbReference type="EC" id="4.2.2.29"/>
    </reaction>
</comment>
<dbReference type="HAMAP" id="MF_02065">
    <property type="entry name" value="MltG"/>
    <property type="match status" value="1"/>
</dbReference>
<evidence type="ECO:0000256" key="3">
    <source>
        <dbReference type="ARBA" id="ARBA00022989"/>
    </source>
</evidence>
<keyword evidence="3 7" id="KW-1133">Transmembrane helix</keyword>
<dbReference type="EMBL" id="CP132508">
    <property type="protein sequence ID" value="WPD17995.1"/>
    <property type="molecule type" value="Genomic_DNA"/>
</dbReference>
<keyword evidence="1 7" id="KW-1003">Cell membrane</keyword>
<dbReference type="Pfam" id="PF02618">
    <property type="entry name" value="YceG"/>
    <property type="match status" value="1"/>
</dbReference>
<protein>
    <recommendedName>
        <fullName evidence="7">Endolytic murein transglycosylase</fullName>
        <ecNumber evidence="7">4.2.2.29</ecNumber>
    </recommendedName>
    <alternativeName>
        <fullName evidence="7">Peptidoglycan lytic transglycosylase</fullName>
    </alternativeName>
    <alternativeName>
        <fullName evidence="7">Peptidoglycan polymerization terminase</fullName>
    </alternativeName>
</protein>
<name>A0ABZ0QKH3_9FIRM</name>
<evidence type="ECO:0000256" key="7">
    <source>
        <dbReference type="HAMAP-Rule" id="MF_02065"/>
    </source>
</evidence>
<dbReference type="Gene3D" id="3.30.1490.480">
    <property type="entry name" value="Endolytic murein transglycosylase"/>
    <property type="match status" value="1"/>
</dbReference>
<keyword evidence="5 7" id="KW-0456">Lyase</keyword>
<organism evidence="8 9">
    <name type="scientific">Thermaerobacter composti</name>
    <dbReference type="NCBI Taxonomy" id="554949"/>
    <lineage>
        <taxon>Bacteria</taxon>
        <taxon>Bacillati</taxon>
        <taxon>Bacillota</taxon>
        <taxon>Clostridia</taxon>
        <taxon>Eubacteriales</taxon>
        <taxon>Clostridiales Family XVII. Incertae Sedis</taxon>
        <taxon>Thermaerobacter</taxon>
    </lineage>
</organism>
<dbReference type="InterPro" id="IPR003770">
    <property type="entry name" value="MLTG-like"/>
</dbReference>
<dbReference type="Proteomes" id="UP001304683">
    <property type="component" value="Chromosome"/>
</dbReference>
<keyword evidence="9" id="KW-1185">Reference proteome</keyword>
<reference evidence="8 9" key="1">
    <citation type="submission" date="2023-08" db="EMBL/GenBank/DDBJ databases">
        <title>Genome sequence of Thermaerobacter compostii strain Ins1, a spore-forming filamentous bacterium isolated from a deep geothermal reservoir.</title>
        <authorList>
            <person name="Bregnard D."/>
            <person name="Gonzalez D."/>
            <person name="Junier P."/>
        </authorList>
    </citation>
    <scope>NUCLEOTIDE SEQUENCE [LARGE SCALE GENOMIC DNA]</scope>
    <source>
        <strain evidence="8 9">Ins1</strain>
    </source>
</reference>
<dbReference type="PANTHER" id="PTHR30518:SF2">
    <property type="entry name" value="ENDOLYTIC MUREIN TRANSGLYCOSYLASE"/>
    <property type="match status" value="1"/>
</dbReference>
<keyword evidence="4 7" id="KW-0472">Membrane</keyword>
<proteinExistence type="inferred from homology"/>
<comment type="similarity">
    <text evidence="7">Belongs to the transglycosylase MltG family.</text>
</comment>